<gene>
    <name evidence="2" type="ORF">RFH988_LOCUS18341</name>
</gene>
<feature type="transmembrane region" description="Helical" evidence="1">
    <location>
        <begin position="55"/>
        <end position="76"/>
    </location>
</feature>
<dbReference type="EMBL" id="CAJNOO010001027">
    <property type="protein sequence ID" value="CAF1081940.1"/>
    <property type="molecule type" value="Genomic_DNA"/>
</dbReference>
<dbReference type="Proteomes" id="UP000663882">
    <property type="component" value="Unassembled WGS sequence"/>
</dbReference>
<keyword evidence="1" id="KW-0472">Membrane</keyword>
<sequence length="207" mass="23530">MITGIIFILNSSNNDQSTDDAATSLILVRSDEERELGTCSSSLRNYLSNYTYRHVFLDIYFIAQIIFFIALHRSPVIGIPELPKHHDILLYGPFISLISCINLYMYAKYPSSLTSKLLTTSLLMNMGDISYAFYCLAEAIPIVASLISEEVEKSVLMRLWAGIVLPLTYDDSPLLDLLFNTTIKRKYEDKHSPVHEQINTTLNSEMF</sequence>
<dbReference type="AlphaFoldDB" id="A0A814MPY7"/>
<comment type="caution">
    <text evidence="2">The sequence shown here is derived from an EMBL/GenBank/DDBJ whole genome shotgun (WGS) entry which is preliminary data.</text>
</comment>
<organism evidence="2 3">
    <name type="scientific">Rotaria sordida</name>
    <dbReference type="NCBI Taxonomy" id="392033"/>
    <lineage>
        <taxon>Eukaryota</taxon>
        <taxon>Metazoa</taxon>
        <taxon>Spiralia</taxon>
        <taxon>Gnathifera</taxon>
        <taxon>Rotifera</taxon>
        <taxon>Eurotatoria</taxon>
        <taxon>Bdelloidea</taxon>
        <taxon>Philodinida</taxon>
        <taxon>Philodinidae</taxon>
        <taxon>Rotaria</taxon>
    </lineage>
</organism>
<evidence type="ECO:0000256" key="1">
    <source>
        <dbReference type="SAM" id="Phobius"/>
    </source>
</evidence>
<accession>A0A814MPY7</accession>
<proteinExistence type="predicted"/>
<name>A0A814MPY7_9BILA</name>
<keyword evidence="1" id="KW-0812">Transmembrane</keyword>
<reference evidence="2" key="1">
    <citation type="submission" date="2021-02" db="EMBL/GenBank/DDBJ databases">
        <authorList>
            <person name="Nowell W R."/>
        </authorList>
    </citation>
    <scope>NUCLEOTIDE SEQUENCE</scope>
</reference>
<evidence type="ECO:0000313" key="2">
    <source>
        <dbReference type="EMBL" id="CAF1081940.1"/>
    </source>
</evidence>
<protein>
    <submittedName>
        <fullName evidence="2">Uncharacterized protein</fullName>
    </submittedName>
</protein>
<dbReference type="OrthoDB" id="10011526at2759"/>
<feature type="transmembrane region" description="Helical" evidence="1">
    <location>
        <begin position="88"/>
        <end position="109"/>
    </location>
</feature>
<evidence type="ECO:0000313" key="3">
    <source>
        <dbReference type="Proteomes" id="UP000663882"/>
    </source>
</evidence>
<keyword evidence="1" id="KW-1133">Transmembrane helix</keyword>